<comment type="similarity">
    <text evidence="2">Belongs to the glycosyltransferase 2 family.</text>
</comment>
<dbReference type="EMBL" id="CP001344">
    <property type="protein sequence ID" value="ACL44616.1"/>
    <property type="molecule type" value="Genomic_DNA"/>
</dbReference>
<dbReference type="STRING" id="395961.Cyan7425_2255"/>
<keyword evidence="4 6" id="KW-0808">Transferase</keyword>
<dbReference type="HOGENOM" id="CLU_025996_19_6_3"/>
<sequence>MDTAFFSIIIPTYNRPQELSQCLAAITELNYPIDRYEVIVVDDGSDLPLDSVVSPFYHQIKLTLLRQNNAGPATARNFGAKLARGDFLAFTDDDCRPAFDWLQKLAQSLKTNPHSLIGGQVVNALSTNPFSTTSQLLLEYLYTYYHNPSRQNNRFFSSNNIVIGKTEFQTLGGFDCSFVRAAAEDRDLCIRATGAGYSLLYVPEAKIYHAHYLTGLTFWKQHFNYGRGAFWLRQRRSHPEQRNVKIEPLSFYLKLCTYPFSQCSGLSGILLMGLMILTQVSHTLGFFWEWGQCHLKMTLLRARLS</sequence>
<dbReference type="PANTHER" id="PTHR43179">
    <property type="entry name" value="RHAMNOSYLTRANSFERASE WBBL"/>
    <property type="match status" value="1"/>
</dbReference>
<dbReference type="OrthoDB" id="153025at2"/>
<dbReference type="InterPro" id="IPR029044">
    <property type="entry name" value="Nucleotide-diphossugar_trans"/>
</dbReference>
<feature type="domain" description="Glycosyltransferase 2-like" evidence="5">
    <location>
        <begin position="7"/>
        <end position="156"/>
    </location>
</feature>
<dbReference type="Gene3D" id="3.90.550.10">
    <property type="entry name" value="Spore Coat Polysaccharide Biosynthesis Protein SpsA, Chain A"/>
    <property type="match status" value="1"/>
</dbReference>
<reference evidence="6" key="1">
    <citation type="submission" date="2009-01" db="EMBL/GenBank/DDBJ databases">
        <title>Complete sequence of chromosome Cyanothece sp. PCC 7425.</title>
        <authorList>
            <consortium name="US DOE Joint Genome Institute"/>
            <person name="Lucas S."/>
            <person name="Copeland A."/>
            <person name="Lapidus A."/>
            <person name="Glavina del Rio T."/>
            <person name="Dalin E."/>
            <person name="Tice H."/>
            <person name="Bruce D."/>
            <person name="Goodwin L."/>
            <person name="Pitluck S."/>
            <person name="Sims D."/>
            <person name="Meineke L."/>
            <person name="Brettin T."/>
            <person name="Detter J.C."/>
            <person name="Han C."/>
            <person name="Larimer F."/>
            <person name="Land M."/>
            <person name="Hauser L."/>
            <person name="Kyrpides N."/>
            <person name="Ovchinnikova G."/>
            <person name="Liberton M."/>
            <person name="Stoeckel J."/>
            <person name="Banerjee A."/>
            <person name="Singh A."/>
            <person name="Page L."/>
            <person name="Sato H."/>
            <person name="Zhao L."/>
            <person name="Sherman L."/>
            <person name="Pakrasi H."/>
            <person name="Richardson P."/>
        </authorList>
    </citation>
    <scope>NUCLEOTIDE SEQUENCE</scope>
    <source>
        <strain evidence="6">PCC 7425</strain>
    </source>
</reference>
<dbReference type="PANTHER" id="PTHR43179:SF12">
    <property type="entry name" value="GALACTOFURANOSYLTRANSFERASE GLFT2"/>
    <property type="match status" value="1"/>
</dbReference>
<dbReference type="InterPro" id="IPR001173">
    <property type="entry name" value="Glyco_trans_2-like"/>
</dbReference>
<proteinExistence type="inferred from homology"/>
<evidence type="ECO:0000259" key="5">
    <source>
        <dbReference type="Pfam" id="PF00535"/>
    </source>
</evidence>
<dbReference type="KEGG" id="cyn:Cyan7425_2255"/>
<dbReference type="SUPFAM" id="SSF53448">
    <property type="entry name" value="Nucleotide-diphospho-sugar transferases"/>
    <property type="match status" value="1"/>
</dbReference>
<gene>
    <name evidence="6" type="ordered locus">Cyan7425_2255</name>
</gene>
<organism evidence="6">
    <name type="scientific">Cyanothece sp. (strain PCC 7425 / ATCC 29141)</name>
    <dbReference type="NCBI Taxonomy" id="395961"/>
    <lineage>
        <taxon>Bacteria</taxon>
        <taxon>Bacillati</taxon>
        <taxon>Cyanobacteriota</taxon>
        <taxon>Cyanophyceae</taxon>
        <taxon>Gomontiellales</taxon>
        <taxon>Cyanothecaceae</taxon>
        <taxon>Cyanothece</taxon>
    </lineage>
</organism>
<name>B8HVG4_CYAP4</name>
<accession>B8HVG4</accession>
<evidence type="ECO:0000256" key="1">
    <source>
        <dbReference type="ARBA" id="ARBA00004776"/>
    </source>
</evidence>
<evidence type="ECO:0000256" key="2">
    <source>
        <dbReference type="ARBA" id="ARBA00006739"/>
    </source>
</evidence>
<evidence type="ECO:0000313" key="6">
    <source>
        <dbReference type="EMBL" id="ACL44616.1"/>
    </source>
</evidence>
<protein>
    <submittedName>
        <fullName evidence="6">Glycosyl transferase family 2</fullName>
    </submittedName>
</protein>
<dbReference type="Pfam" id="PF00535">
    <property type="entry name" value="Glycos_transf_2"/>
    <property type="match status" value="1"/>
</dbReference>
<comment type="pathway">
    <text evidence="1">Cell wall biogenesis; cell wall polysaccharide biosynthesis.</text>
</comment>
<evidence type="ECO:0000256" key="4">
    <source>
        <dbReference type="ARBA" id="ARBA00022679"/>
    </source>
</evidence>
<evidence type="ECO:0000256" key="3">
    <source>
        <dbReference type="ARBA" id="ARBA00022676"/>
    </source>
</evidence>
<dbReference type="eggNOG" id="COG1216">
    <property type="taxonomic scope" value="Bacteria"/>
</dbReference>
<keyword evidence="3" id="KW-0328">Glycosyltransferase</keyword>
<dbReference type="AlphaFoldDB" id="B8HVG4"/>
<dbReference type="CAZy" id="GT2">
    <property type="family name" value="Glycosyltransferase Family 2"/>
</dbReference>
<dbReference type="GO" id="GO:0016757">
    <property type="term" value="F:glycosyltransferase activity"/>
    <property type="evidence" value="ECO:0007669"/>
    <property type="project" value="UniProtKB-KW"/>
</dbReference>